<dbReference type="Pfam" id="PF00380">
    <property type="entry name" value="Ribosomal_S9"/>
    <property type="match status" value="1"/>
</dbReference>
<dbReference type="GO" id="GO:0006412">
    <property type="term" value="P:translation"/>
    <property type="evidence" value="ECO:0007669"/>
    <property type="project" value="InterPro"/>
</dbReference>
<evidence type="ECO:0000256" key="1">
    <source>
        <dbReference type="ARBA" id="ARBA00005251"/>
    </source>
</evidence>
<dbReference type="InterPro" id="IPR020574">
    <property type="entry name" value="Ribosomal_uS9_CS"/>
</dbReference>
<sequence length="128" mass="14348">MEEYLVIGRRKKARAKVRMKAGNGNITVNKRAIDDYFPRKVHSKIAREPLEKVDFLDKFDVEAKVSGGGLSGQAGAIRLGLSRAILKVNPELKGILKKVGFLTRDPRMKERKKPGLTGARARHQISKR</sequence>
<gene>
    <name evidence="7" type="primary">rpsI</name>
    <name evidence="7" type="ORF">E3J84_01830</name>
</gene>
<evidence type="ECO:0000256" key="5">
    <source>
        <dbReference type="RuleBase" id="RU003816"/>
    </source>
</evidence>
<dbReference type="EMBL" id="SOKJ01000095">
    <property type="protein sequence ID" value="TET12321.1"/>
    <property type="molecule type" value="Genomic_DNA"/>
</dbReference>
<proteinExistence type="inferred from homology"/>
<dbReference type="PANTHER" id="PTHR21569">
    <property type="entry name" value="RIBOSOMAL PROTEIN S9"/>
    <property type="match status" value="1"/>
</dbReference>
<accession>A0A523S374</accession>
<evidence type="ECO:0000256" key="2">
    <source>
        <dbReference type="ARBA" id="ARBA00022980"/>
    </source>
</evidence>
<feature type="region of interest" description="Disordered" evidence="6">
    <location>
        <begin position="106"/>
        <end position="128"/>
    </location>
</feature>
<name>A0A523S374_UNCAE</name>
<evidence type="ECO:0000313" key="8">
    <source>
        <dbReference type="Proteomes" id="UP000316360"/>
    </source>
</evidence>
<dbReference type="PANTHER" id="PTHR21569:SF1">
    <property type="entry name" value="SMALL RIBOSOMAL SUBUNIT PROTEIN US9M"/>
    <property type="match status" value="1"/>
</dbReference>
<dbReference type="NCBIfam" id="NF001099">
    <property type="entry name" value="PRK00132.1"/>
    <property type="match status" value="1"/>
</dbReference>
<feature type="compositionally biased region" description="Basic residues" evidence="6">
    <location>
        <begin position="109"/>
        <end position="128"/>
    </location>
</feature>
<keyword evidence="3 4" id="KW-0687">Ribonucleoprotein</keyword>
<dbReference type="SUPFAM" id="SSF54211">
    <property type="entry name" value="Ribosomal protein S5 domain 2-like"/>
    <property type="match status" value="1"/>
</dbReference>
<reference evidence="7 8" key="1">
    <citation type="submission" date="2019-03" db="EMBL/GenBank/DDBJ databases">
        <title>Metabolic potential of uncultured bacteria and archaea associated with petroleum seepage in deep-sea sediments.</title>
        <authorList>
            <person name="Dong X."/>
            <person name="Hubert C."/>
        </authorList>
    </citation>
    <scope>NUCLEOTIDE SEQUENCE [LARGE SCALE GENOMIC DNA]</scope>
    <source>
        <strain evidence="7">E44_bin7</strain>
    </source>
</reference>
<dbReference type="InterPro" id="IPR000754">
    <property type="entry name" value="Ribosomal_uS9"/>
</dbReference>
<dbReference type="Gene3D" id="3.30.230.10">
    <property type="match status" value="1"/>
</dbReference>
<dbReference type="GO" id="GO:0015935">
    <property type="term" value="C:small ribosomal subunit"/>
    <property type="evidence" value="ECO:0007669"/>
    <property type="project" value="TreeGrafter"/>
</dbReference>
<dbReference type="Proteomes" id="UP000316360">
    <property type="component" value="Unassembled WGS sequence"/>
</dbReference>
<evidence type="ECO:0000256" key="4">
    <source>
        <dbReference type="RuleBase" id="RU003815"/>
    </source>
</evidence>
<dbReference type="GO" id="GO:0005737">
    <property type="term" value="C:cytoplasm"/>
    <property type="evidence" value="ECO:0007669"/>
    <property type="project" value="UniProtKB-ARBA"/>
</dbReference>
<evidence type="ECO:0000313" key="7">
    <source>
        <dbReference type="EMBL" id="TET12321.1"/>
    </source>
</evidence>
<dbReference type="AlphaFoldDB" id="A0A523S374"/>
<dbReference type="InterPro" id="IPR014721">
    <property type="entry name" value="Ribsml_uS5_D2-typ_fold_subgr"/>
</dbReference>
<organism evidence="7 8">
    <name type="scientific">Aerophobetes bacterium</name>
    <dbReference type="NCBI Taxonomy" id="2030807"/>
    <lineage>
        <taxon>Bacteria</taxon>
        <taxon>Candidatus Aerophobota</taxon>
    </lineage>
</organism>
<dbReference type="PROSITE" id="PS00360">
    <property type="entry name" value="RIBOSOMAL_S9"/>
    <property type="match status" value="1"/>
</dbReference>
<protein>
    <recommendedName>
        <fullName evidence="5">30S ribosomal protein S9</fullName>
    </recommendedName>
</protein>
<evidence type="ECO:0000256" key="6">
    <source>
        <dbReference type="SAM" id="MobiDB-lite"/>
    </source>
</evidence>
<dbReference type="InterPro" id="IPR020568">
    <property type="entry name" value="Ribosomal_Su5_D2-typ_SF"/>
</dbReference>
<evidence type="ECO:0000256" key="3">
    <source>
        <dbReference type="ARBA" id="ARBA00023274"/>
    </source>
</evidence>
<dbReference type="GO" id="GO:0003735">
    <property type="term" value="F:structural constituent of ribosome"/>
    <property type="evidence" value="ECO:0007669"/>
    <property type="project" value="InterPro"/>
</dbReference>
<keyword evidence="2 4" id="KW-0689">Ribosomal protein</keyword>
<comment type="similarity">
    <text evidence="1 4">Belongs to the universal ribosomal protein uS9 family.</text>
</comment>
<comment type="caution">
    <text evidence="7">The sequence shown here is derived from an EMBL/GenBank/DDBJ whole genome shotgun (WGS) entry which is preliminary data.</text>
</comment>
<dbReference type="FunFam" id="3.30.230.10:FF:000001">
    <property type="entry name" value="30S ribosomal protein S9"/>
    <property type="match status" value="1"/>
</dbReference>
<dbReference type="InterPro" id="IPR023035">
    <property type="entry name" value="Ribosomal_uS9_bac/plastid"/>
</dbReference>
<dbReference type="GO" id="GO:0003723">
    <property type="term" value="F:RNA binding"/>
    <property type="evidence" value="ECO:0007669"/>
    <property type="project" value="TreeGrafter"/>
</dbReference>